<keyword evidence="3" id="KW-1185">Reference proteome</keyword>
<dbReference type="InterPro" id="IPR000182">
    <property type="entry name" value="GNAT_dom"/>
</dbReference>
<dbReference type="InterPro" id="IPR017481">
    <property type="entry name" value="CHP03032"/>
</dbReference>
<dbReference type="STRING" id="880071.Fleli_2127"/>
<sequence length="717" mass="82756">MQTSTTSKINNTLSHQTESDTIFYYSSDFLEWLRTEEISLAISTYQTNKLFLIGRDTTKHLFVSEKSFDRAMGLHVESENSFYLSTRFLLWRFENALAEGQIHKEADKVYIPRQAFNTGDLNVHDVSVDENGETVFVNTRYNCIAKVSEKYNFKPIWMPPFITKMVAEDRCHLNGMAMRDGKPRYVTAISQSNLLDSWREHRQDGGVVMDMETSEVLADGLSMPHSPRYYQDKIWVLNAGRGEFGYVENNKFIAITQLDGFLRGLAFHKNYAIIGLSKPRHERTFTGLPLDEILQSRNTKPQCGFCIVDINTGKIVHKFEIKGKVVELYDIQVLPSTKRPMTLDLTSDEITRYISIEKENDIVDFKALVALDDEKSNESSNFSYFTPKNTSERKANETHYAKEPNISNPDLSATSINSIEYQMASNITTKQAVQQFNNLSFPRLSLQVQARQFNEPLIVIVAKNTQHYVGALFIELHPNKVGKILSWFVLPPFRGLGIGKELFTRAEKLLRRNKFNSVHLEYRSDWKSISTFEGILERNKWEKPKPKLYLCKSSIDIISKAPWMKKLSLPQDIELYLWKYTTQEEKNKILQRKQSNNWYPDHLSPFQHENNMDLTTSVGLKFNGEIIGWMITHRLRDDTVEFTAAFVDQNAAGGGLRKQSLFLPVLASSLQYLRADGAKYGIWQMQIDNPSIQKFTEKFLKPYLISFVESKFSYKVL</sequence>
<evidence type="ECO:0000313" key="3">
    <source>
        <dbReference type="Proteomes" id="UP000006054"/>
    </source>
</evidence>
<reference evidence="3" key="1">
    <citation type="submission" date="2012-06" db="EMBL/GenBank/DDBJ databases">
        <title>The complete genome of Flexibacter litoralis DSM 6794.</title>
        <authorList>
            <person name="Lucas S."/>
            <person name="Copeland A."/>
            <person name="Lapidus A."/>
            <person name="Glavina del Rio T."/>
            <person name="Dalin E."/>
            <person name="Tice H."/>
            <person name="Bruce D."/>
            <person name="Goodwin L."/>
            <person name="Pitluck S."/>
            <person name="Peters L."/>
            <person name="Ovchinnikova G."/>
            <person name="Lu M."/>
            <person name="Kyrpides N."/>
            <person name="Mavromatis K."/>
            <person name="Ivanova N."/>
            <person name="Brettin T."/>
            <person name="Detter J.C."/>
            <person name="Han C."/>
            <person name="Larimer F."/>
            <person name="Land M."/>
            <person name="Hauser L."/>
            <person name="Markowitz V."/>
            <person name="Cheng J.-F."/>
            <person name="Hugenholtz P."/>
            <person name="Woyke T."/>
            <person name="Wu D."/>
            <person name="Spring S."/>
            <person name="Lang E."/>
            <person name="Kopitz M."/>
            <person name="Brambilla E."/>
            <person name="Klenk H.-P."/>
            <person name="Eisen J.A."/>
        </authorList>
    </citation>
    <scope>NUCLEOTIDE SEQUENCE [LARGE SCALE GENOMIC DNA]</scope>
    <source>
        <strain evidence="3">ATCC 23117 / DSM 6794 / NBRC 15988 / NCIMB 1366 / Sio-4</strain>
    </source>
</reference>
<protein>
    <submittedName>
        <fullName evidence="2">TIGR03032 family protein</fullName>
    </submittedName>
</protein>
<dbReference type="Proteomes" id="UP000006054">
    <property type="component" value="Chromosome"/>
</dbReference>
<dbReference type="Gene3D" id="3.40.630.30">
    <property type="match status" value="1"/>
</dbReference>
<dbReference type="InterPro" id="IPR016181">
    <property type="entry name" value="Acyl_CoA_acyltransferase"/>
</dbReference>
<evidence type="ECO:0000259" key="1">
    <source>
        <dbReference type="PROSITE" id="PS51186"/>
    </source>
</evidence>
<accession>I4AKM4</accession>
<dbReference type="RefSeq" id="WP_014797956.1">
    <property type="nucleotide sequence ID" value="NC_018018.1"/>
</dbReference>
<name>I4AKM4_BERLS</name>
<proteinExistence type="predicted"/>
<dbReference type="PROSITE" id="PS51186">
    <property type="entry name" value="GNAT"/>
    <property type="match status" value="1"/>
</dbReference>
<dbReference type="NCBIfam" id="TIGR03032">
    <property type="entry name" value="TIGR03032 family protein"/>
    <property type="match status" value="1"/>
</dbReference>
<dbReference type="CDD" id="cd04301">
    <property type="entry name" value="NAT_SF"/>
    <property type="match status" value="1"/>
</dbReference>
<dbReference type="Pfam" id="PF00583">
    <property type="entry name" value="Acetyltransf_1"/>
    <property type="match status" value="1"/>
</dbReference>
<dbReference type="GO" id="GO:0016747">
    <property type="term" value="F:acyltransferase activity, transferring groups other than amino-acyl groups"/>
    <property type="evidence" value="ECO:0007669"/>
    <property type="project" value="InterPro"/>
</dbReference>
<dbReference type="eggNOG" id="COG0456">
    <property type="taxonomic scope" value="Bacteria"/>
</dbReference>
<feature type="domain" description="N-acetyltransferase" evidence="1">
    <location>
        <begin position="419"/>
        <end position="556"/>
    </location>
</feature>
<evidence type="ECO:0000313" key="2">
    <source>
        <dbReference type="EMBL" id="AFM04509.1"/>
    </source>
</evidence>
<dbReference type="OrthoDB" id="238183at2"/>
<dbReference type="EMBL" id="CP003345">
    <property type="protein sequence ID" value="AFM04509.1"/>
    <property type="molecule type" value="Genomic_DNA"/>
</dbReference>
<dbReference type="Pfam" id="PF16261">
    <property type="entry name" value="DUF4915"/>
    <property type="match status" value="1"/>
</dbReference>
<gene>
    <name evidence="2" type="ordered locus">Fleli_2127</name>
</gene>
<dbReference type="SUPFAM" id="SSF55729">
    <property type="entry name" value="Acyl-CoA N-acyltransferases (Nat)"/>
    <property type="match status" value="1"/>
</dbReference>
<organism evidence="2 3">
    <name type="scientific">Bernardetia litoralis (strain ATCC 23117 / DSM 6794 / NBRC 15988 / NCIMB 1366 / Fx l1 / Sio-4)</name>
    <name type="common">Flexibacter litoralis</name>
    <dbReference type="NCBI Taxonomy" id="880071"/>
    <lineage>
        <taxon>Bacteria</taxon>
        <taxon>Pseudomonadati</taxon>
        <taxon>Bacteroidota</taxon>
        <taxon>Cytophagia</taxon>
        <taxon>Cytophagales</taxon>
        <taxon>Bernardetiaceae</taxon>
        <taxon>Bernardetia</taxon>
    </lineage>
</organism>
<dbReference type="PATRIC" id="fig|880071.3.peg.2114"/>
<dbReference type="HOGENOM" id="CLU_024442_1_0_10"/>
<dbReference type="AlphaFoldDB" id="I4AKM4"/>
<dbReference type="KEGG" id="fli:Fleli_2127"/>